<comment type="function">
    <text evidence="12">Plays a role in the flagellum-specific transport system.</text>
</comment>
<keyword evidence="14" id="KW-0966">Cell projection</keyword>
<feature type="transmembrane region" description="Helical" evidence="12">
    <location>
        <begin position="45"/>
        <end position="75"/>
    </location>
</feature>
<keyword evidence="6 12" id="KW-1005">Bacterial flagellum biogenesis</keyword>
<keyword evidence="9 12" id="KW-0472">Membrane</keyword>
<evidence type="ECO:0000256" key="3">
    <source>
        <dbReference type="ARBA" id="ARBA00022448"/>
    </source>
</evidence>
<sequence length="247" mass="26206">MRRAAPVLAAITLLTGAMLAGPVAAQDISLSLGEGGSVSARTIQLILLITVLSLAPGLAIMITCFPFLVTVLAILRQGIGLQQSPPNMLIVSLALFLTYFVMEPVFTEAWTTGIAPMMAEELALEPALEKAIAPFKAFMAARLDADTFFAMANLRPDGAALTATPEAPLSVLVPSFMLSEIARAFQIGFLVFLPFLIIDLVVAAVLMSMGMMMVPPATVSLPFKLAFFVLADGWSLIASALVRSYMP</sequence>
<dbReference type="NCBIfam" id="NF009438">
    <property type="entry name" value="PRK12797.1"/>
    <property type="match status" value="1"/>
</dbReference>
<name>A0A850LEX6_9RHOB</name>
<evidence type="ECO:0000256" key="11">
    <source>
        <dbReference type="ARBA" id="ARBA00023225"/>
    </source>
</evidence>
<feature type="chain" id="PRO_5032724925" description="Flagellar biosynthetic protein FliP" evidence="13">
    <location>
        <begin position="26"/>
        <end position="247"/>
    </location>
</feature>
<dbReference type="OMA" id="IMITCFP"/>
<evidence type="ECO:0000256" key="6">
    <source>
        <dbReference type="ARBA" id="ARBA00022795"/>
    </source>
</evidence>
<accession>A0A850LEX6</accession>
<protein>
    <recommendedName>
        <fullName evidence="2 12">Flagellar biosynthetic protein FliP</fullName>
    </recommendedName>
</protein>
<feature type="transmembrane region" description="Helical" evidence="12">
    <location>
        <begin position="87"/>
        <end position="106"/>
    </location>
</feature>
<dbReference type="PRINTS" id="PR00951">
    <property type="entry name" value="FLGBIOSNFLIP"/>
</dbReference>
<proteinExistence type="inferred from homology"/>
<gene>
    <name evidence="12 14" type="primary">fliP</name>
    <name evidence="14" type="ORF">HW564_06625</name>
</gene>
<evidence type="ECO:0000256" key="13">
    <source>
        <dbReference type="SAM" id="SignalP"/>
    </source>
</evidence>
<keyword evidence="14" id="KW-0969">Cilium</keyword>
<feature type="transmembrane region" description="Helical" evidence="12">
    <location>
        <begin position="184"/>
        <end position="209"/>
    </location>
</feature>
<keyword evidence="4 12" id="KW-1003">Cell membrane</keyword>
<evidence type="ECO:0000313" key="15">
    <source>
        <dbReference type="Proteomes" id="UP000565723"/>
    </source>
</evidence>
<comment type="subcellular location">
    <subcellularLocation>
        <location evidence="12">Cell membrane</location>
        <topology evidence="12">Multi-pass membrane protein</topology>
    </subcellularLocation>
    <subcellularLocation>
        <location evidence="12">Bacterial flagellum basal body</location>
    </subcellularLocation>
</comment>
<dbReference type="InterPro" id="IPR005838">
    <property type="entry name" value="T3SS_IM_P"/>
</dbReference>
<comment type="caution">
    <text evidence="14">The sequence shown here is derived from an EMBL/GenBank/DDBJ whole genome shotgun (WGS) entry which is preliminary data.</text>
</comment>
<keyword evidence="7 12" id="KW-0653">Protein transport</keyword>
<keyword evidence="8 12" id="KW-1133">Transmembrane helix</keyword>
<dbReference type="PANTHER" id="PTHR30587">
    <property type="entry name" value="FLAGELLAR BIOSYNTHETIC PROTEIN FLIP"/>
    <property type="match status" value="1"/>
</dbReference>
<dbReference type="GO" id="GO:0044781">
    <property type="term" value="P:bacterial-type flagellum organization"/>
    <property type="evidence" value="ECO:0007669"/>
    <property type="project" value="UniProtKB-UniRule"/>
</dbReference>
<dbReference type="Proteomes" id="UP000565723">
    <property type="component" value="Unassembled WGS sequence"/>
</dbReference>
<evidence type="ECO:0000256" key="9">
    <source>
        <dbReference type="ARBA" id="ARBA00023136"/>
    </source>
</evidence>
<dbReference type="InterPro" id="IPR005837">
    <property type="entry name" value="FliP"/>
</dbReference>
<keyword evidence="13" id="KW-0732">Signal</keyword>
<dbReference type="GO" id="GO:0009425">
    <property type="term" value="C:bacterial-type flagellum basal body"/>
    <property type="evidence" value="ECO:0007669"/>
    <property type="project" value="UniProtKB-SubCell"/>
</dbReference>
<evidence type="ECO:0000313" key="14">
    <source>
        <dbReference type="EMBL" id="NVK96586.1"/>
    </source>
</evidence>
<dbReference type="AlphaFoldDB" id="A0A850LEX6"/>
<feature type="transmembrane region" description="Helical" evidence="12">
    <location>
        <begin position="221"/>
        <end position="242"/>
    </location>
</feature>
<feature type="signal peptide" evidence="13">
    <location>
        <begin position="1"/>
        <end position="25"/>
    </location>
</feature>
<evidence type="ECO:0000256" key="12">
    <source>
        <dbReference type="RuleBase" id="RU362069"/>
    </source>
</evidence>
<dbReference type="NCBIfam" id="TIGR01103">
    <property type="entry name" value="fliP"/>
    <property type="match status" value="1"/>
</dbReference>
<evidence type="ECO:0000256" key="1">
    <source>
        <dbReference type="ARBA" id="ARBA00006257"/>
    </source>
</evidence>
<dbReference type="PROSITE" id="PS01060">
    <property type="entry name" value="FLIP_1"/>
    <property type="match status" value="1"/>
</dbReference>
<organism evidence="14 15">
    <name type="scientific">Ruegeria pomeroyi</name>
    <dbReference type="NCBI Taxonomy" id="89184"/>
    <lineage>
        <taxon>Bacteria</taxon>
        <taxon>Pseudomonadati</taxon>
        <taxon>Pseudomonadota</taxon>
        <taxon>Alphaproteobacteria</taxon>
        <taxon>Rhodobacterales</taxon>
        <taxon>Roseobacteraceae</taxon>
        <taxon>Ruegeria</taxon>
    </lineage>
</organism>
<keyword evidence="5 12" id="KW-0812">Transmembrane</keyword>
<dbReference type="GO" id="GO:0009306">
    <property type="term" value="P:protein secretion"/>
    <property type="evidence" value="ECO:0007669"/>
    <property type="project" value="UniProtKB-UniRule"/>
</dbReference>
<evidence type="ECO:0000256" key="7">
    <source>
        <dbReference type="ARBA" id="ARBA00022927"/>
    </source>
</evidence>
<keyword evidence="3 12" id="KW-0813">Transport</keyword>
<keyword evidence="14" id="KW-0282">Flagellum</keyword>
<comment type="similarity">
    <text evidence="1 12">Belongs to the FliP/MopC/SpaP family.</text>
</comment>
<evidence type="ECO:0000256" key="2">
    <source>
        <dbReference type="ARBA" id="ARBA00021714"/>
    </source>
</evidence>
<evidence type="ECO:0000256" key="8">
    <source>
        <dbReference type="ARBA" id="ARBA00022989"/>
    </source>
</evidence>
<dbReference type="Pfam" id="PF00813">
    <property type="entry name" value="FliP"/>
    <property type="match status" value="1"/>
</dbReference>
<keyword evidence="10" id="KW-0975">Bacterial flagellum</keyword>
<dbReference type="GO" id="GO:0005886">
    <property type="term" value="C:plasma membrane"/>
    <property type="evidence" value="ECO:0007669"/>
    <property type="project" value="UniProtKB-SubCell"/>
</dbReference>
<evidence type="ECO:0000256" key="5">
    <source>
        <dbReference type="ARBA" id="ARBA00022692"/>
    </source>
</evidence>
<keyword evidence="11 12" id="KW-1006">Bacterial flagellum protein export</keyword>
<evidence type="ECO:0000256" key="4">
    <source>
        <dbReference type="ARBA" id="ARBA00022475"/>
    </source>
</evidence>
<dbReference type="PANTHER" id="PTHR30587:SF0">
    <property type="entry name" value="FLAGELLAR BIOSYNTHETIC PROTEIN FLIP"/>
    <property type="match status" value="1"/>
</dbReference>
<evidence type="ECO:0000256" key="10">
    <source>
        <dbReference type="ARBA" id="ARBA00023143"/>
    </source>
</evidence>
<dbReference type="PRINTS" id="PR01302">
    <property type="entry name" value="TYPE3IMPPROT"/>
</dbReference>
<dbReference type="EMBL" id="JABXIY010000015">
    <property type="protein sequence ID" value="NVK96586.1"/>
    <property type="molecule type" value="Genomic_DNA"/>
</dbReference>
<reference evidence="14 15" key="1">
    <citation type="journal article" date="2020" name="Proc. Natl. Acad. Sci. U.S.A.">
        <title>Ecological drivers of bacterial community assembly in synthetic phycospheres.</title>
        <authorList>
            <person name="Fu H."/>
            <person name="Uchimiya M."/>
            <person name="Gore J."/>
            <person name="Moran M.A."/>
        </authorList>
    </citation>
    <scope>NUCLEOTIDE SEQUENCE [LARGE SCALE GENOMIC DNA]</scope>
    <source>
        <strain evidence="14">HF-Din03</strain>
    </source>
</reference>